<proteinExistence type="predicted"/>
<dbReference type="Proteomes" id="UP000887576">
    <property type="component" value="Unplaced"/>
</dbReference>
<sequence length="201" mass="23185">MGYPDPSGSVRVALKNYDNVVFHVVFSVGLENSINLLKILRLFEFDVEDVTLENFCELPKGYEALMTPNVTAASFVFCDIKIDTLLNLMPNIKNLDFGPNPESDWEDFFDCKYLPNAVCIKTLKIKNWKKVSEFLKRQGKGFHGSICGLNDYEIYQAKKYFKVINFKKDPQELNGNFIRCCRKYRLYCKDLNLENGEVVSS</sequence>
<accession>A0AC34RGC5</accession>
<evidence type="ECO:0000313" key="1">
    <source>
        <dbReference type="Proteomes" id="UP000887576"/>
    </source>
</evidence>
<name>A0AC34RGC5_9BILA</name>
<organism evidence="1 2">
    <name type="scientific">Panagrolaimus sp. JU765</name>
    <dbReference type="NCBI Taxonomy" id="591449"/>
    <lineage>
        <taxon>Eukaryota</taxon>
        <taxon>Metazoa</taxon>
        <taxon>Ecdysozoa</taxon>
        <taxon>Nematoda</taxon>
        <taxon>Chromadorea</taxon>
        <taxon>Rhabditida</taxon>
        <taxon>Tylenchina</taxon>
        <taxon>Panagrolaimomorpha</taxon>
        <taxon>Panagrolaimoidea</taxon>
        <taxon>Panagrolaimidae</taxon>
        <taxon>Panagrolaimus</taxon>
    </lineage>
</organism>
<reference evidence="2" key="1">
    <citation type="submission" date="2022-11" db="UniProtKB">
        <authorList>
            <consortium name="WormBaseParasite"/>
        </authorList>
    </citation>
    <scope>IDENTIFICATION</scope>
</reference>
<evidence type="ECO:0000313" key="2">
    <source>
        <dbReference type="WBParaSite" id="JU765_v2.g6549.t1"/>
    </source>
</evidence>
<dbReference type="WBParaSite" id="JU765_v2.g6549.t1">
    <property type="protein sequence ID" value="JU765_v2.g6549.t1"/>
    <property type="gene ID" value="JU765_v2.g6549"/>
</dbReference>
<protein>
    <submittedName>
        <fullName evidence="2">Uncharacterized protein</fullName>
    </submittedName>
</protein>